<dbReference type="KEGG" id="cbot:ATE48_16745"/>
<dbReference type="Proteomes" id="UP000092498">
    <property type="component" value="Chromosome"/>
</dbReference>
<accession>A0A1B1ALP8</accession>
<dbReference type="AlphaFoldDB" id="A0A1B1ALP8"/>
<dbReference type="GO" id="GO:0016787">
    <property type="term" value="F:hydrolase activity"/>
    <property type="evidence" value="ECO:0007669"/>
    <property type="project" value="InterPro"/>
</dbReference>
<sequence>MLGGLRAWVVLAALALAGCGAARADAPAEAQNGWVQITPDATRLDGRLYEATCSHAAGTDPAYRFWFRRGTLDGLVVFFDGGGACWDDVTCAIPRRREAERDDDGFYKAELIPSDNPNRFSGIFDLDNPRNPVRDWSFVYVPYCTGDVHSGSNTARYRDPDTGEPYTIEHRGADNFRVVLHWLKDNFPQPEQILVAGSSAGAYGASTHFPRIRAAFPRGRALMLGDAGQGVMTQEFLDQRNASWRFALPREVFARNTVLTPEVDVVGRLAARYPGDRFAQYTTAHDITQSSFYALMGAENACLAWTANMTTALAQRQHAGNFRSYLASGETHSILRTPRFYTEQSGGAPLAEWLAAALSANGAGWQNRACENCMVRPTRCSY</sequence>
<keyword evidence="3" id="KW-1185">Reference proteome</keyword>
<evidence type="ECO:0008006" key="4">
    <source>
        <dbReference type="Google" id="ProtNLM"/>
    </source>
</evidence>
<evidence type="ECO:0000256" key="1">
    <source>
        <dbReference type="SAM" id="SignalP"/>
    </source>
</evidence>
<gene>
    <name evidence="2" type="ORF">ATE48_16745</name>
</gene>
<protein>
    <recommendedName>
        <fullName evidence="4">Pectinacetylesterase</fullName>
    </recommendedName>
</protein>
<dbReference type="SUPFAM" id="SSF53474">
    <property type="entry name" value="alpha/beta-Hydrolases"/>
    <property type="match status" value="1"/>
</dbReference>
<dbReference type="Pfam" id="PF03283">
    <property type="entry name" value="PAE"/>
    <property type="match status" value="1"/>
</dbReference>
<dbReference type="EMBL" id="CP013244">
    <property type="protein sequence ID" value="ANP47441.1"/>
    <property type="molecule type" value="Genomic_DNA"/>
</dbReference>
<dbReference type="InParanoid" id="A0A1B1ALP8"/>
<dbReference type="PROSITE" id="PS51257">
    <property type="entry name" value="PROKAR_LIPOPROTEIN"/>
    <property type="match status" value="1"/>
</dbReference>
<evidence type="ECO:0000313" key="2">
    <source>
        <dbReference type="EMBL" id="ANP47441.1"/>
    </source>
</evidence>
<dbReference type="OrthoDB" id="9802991at2"/>
<dbReference type="STRING" id="1759059.ATE48_16745"/>
<dbReference type="InterPro" id="IPR029058">
    <property type="entry name" value="AB_hydrolase_fold"/>
</dbReference>
<feature type="chain" id="PRO_5008518995" description="Pectinacetylesterase" evidence="1">
    <location>
        <begin position="25"/>
        <end position="382"/>
    </location>
</feature>
<feature type="signal peptide" evidence="1">
    <location>
        <begin position="1"/>
        <end position="24"/>
    </location>
</feature>
<reference evidence="2 3" key="1">
    <citation type="submission" date="2015-11" db="EMBL/GenBank/DDBJ databases">
        <title>Whole-Genome Sequence of Candidatus Oderbacter manganicum from the National Park Lower Oder Valley, Germany.</title>
        <authorList>
            <person name="Braun B."/>
            <person name="Liere K."/>
            <person name="Szewzyk U."/>
        </authorList>
    </citation>
    <scope>NUCLEOTIDE SEQUENCE [LARGE SCALE GENOMIC DNA]</scope>
    <source>
        <strain evidence="2 3">OTSz_A_272</strain>
    </source>
</reference>
<dbReference type="InterPro" id="IPR004963">
    <property type="entry name" value="PAE/NOTUM"/>
</dbReference>
<dbReference type="PANTHER" id="PTHR21562">
    <property type="entry name" value="NOTUM-RELATED"/>
    <property type="match status" value="1"/>
</dbReference>
<dbReference type="PANTHER" id="PTHR21562:SF83">
    <property type="entry name" value="PECTIN ACETYLESTERASE 4"/>
    <property type="match status" value="1"/>
</dbReference>
<keyword evidence="1" id="KW-0732">Signal</keyword>
<proteinExistence type="predicted"/>
<name>A0A1B1ALP8_9PROT</name>
<organism evidence="2 3">
    <name type="scientific">Candidatus Viadribacter manganicus</name>
    <dbReference type="NCBI Taxonomy" id="1759059"/>
    <lineage>
        <taxon>Bacteria</taxon>
        <taxon>Pseudomonadati</taxon>
        <taxon>Pseudomonadota</taxon>
        <taxon>Alphaproteobacteria</taxon>
        <taxon>Hyphomonadales</taxon>
        <taxon>Hyphomonadaceae</taxon>
        <taxon>Candidatus Viadribacter</taxon>
    </lineage>
</organism>
<dbReference type="RefSeq" id="WP_066773572.1">
    <property type="nucleotide sequence ID" value="NZ_CP013244.1"/>
</dbReference>
<evidence type="ECO:0000313" key="3">
    <source>
        <dbReference type="Proteomes" id="UP000092498"/>
    </source>
</evidence>